<dbReference type="SUPFAM" id="SSF53807">
    <property type="entry name" value="Helical backbone' metal receptor"/>
    <property type="match status" value="1"/>
</dbReference>
<dbReference type="GO" id="GO:0071281">
    <property type="term" value="P:cellular response to iron ion"/>
    <property type="evidence" value="ECO:0007669"/>
    <property type="project" value="TreeGrafter"/>
</dbReference>
<dbReference type="PROSITE" id="PS51257">
    <property type="entry name" value="PROKAR_LIPOPROTEIN"/>
    <property type="match status" value="1"/>
</dbReference>
<gene>
    <name evidence="3" type="ordered locus">Tph_c01570</name>
</gene>
<sequence>MIRLNRIKNFMVTALVFVLLCSLVTGCGSREISEKNTGSVETSQQRSGERVITDHAGRTVKIPAEVDKVYFTSPIAQIMVYTLAPEKMAGWTMQLTDKMKKYIPPQYQELPYLGGQQMSAKLNIEEILRVKPDVIFSVGPDPISDTTKSEADKLQQQLNIPVVVVDGDINSTEKAYAFLGQILGVEDRAKKLIDYCNRTMKDVVEKTKSIPKEKRVRVYYAEGPEGLATEPKGSSHAILLDIVNAENVAEVQQKGGSGMSNVSLEQVLKWNPDVILTWSTDRGGACNKILTSPDWKNIKAVKNGKVYEIPNYPFNWFDRPPSVNRFLGLKWLAAILYPDVYQVNLVKEVKEFYKLFYHVDLTDDDVKELLKDAGF</sequence>
<keyword evidence="4" id="KW-1185">Reference proteome</keyword>
<feature type="domain" description="Fe/B12 periplasmic-binding" evidence="2">
    <location>
        <begin position="68"/>
        <end position="340"/>
    </location>
</feature>
<accession>K4LEK7</accession>
<dbReference type="Pfam" id="PF01497">
    <property type="entry name" value="Peripla_BP_2"/>
    <property type="match status" value="1"/>
</dbReference>
<dbReference type="STRING" id="1089553.Tph_c01570"/>
<comment type="similarity">
    <text evidence="1">Belongs to the bacterial solute-binding protein 8 family.</text>
</comment>
<dbReference type="Gene3D" id="1.20.58.2180">
    <property type="match status" value="1"/>
</dbReference>
<dbReference type="eggNOG" id="COG0614">
    <property type="taxonomic scope" value="Bacteria"/>
</dbReference>
<name>K4LEK7_THEPS</name>
<dbReference type="PANTHER" id="PTHR30535:SF34">
    <property type="entry name" value="MOLYBDATE-BINDING PROTEIN MOLA"/>
    <property type="match status" value="1"/>
</dbReference>
<dbReference type="InterPro" id="IPR002491">
    <property type="entry name" value="ABC_transptr_periplasmic_BD"/>
</dbReference>
<dbReference type="KEGG" id="tpz:Tph_c01570"/>
<evidence type="ECO:0000256" key="1">
    <source>
        <dbReference type="ARBA" id="ARBA00008814"/>
    </source>
</evidence>
<dbReference type="PROSITE" id="PS50983">
    <property type="entry name" value="FE_B12_PBP"/>
    <property type="match status" value="1"/>
</dbReference>
<reference evidence="3 4" key="1">
    <citation type="journal article" date="2012" name="BMC Genomics">
        <title>Genome-guided analysis of physiological and morphological traits of the fermentative acetate oxidizer Thermacetogenium phaeum.</title>
        <authorList>
            <person name="Oehler D."/>
            <person name="Poehlein A."/>
            <person name="Leimbach A."/>
            <person name="Muller N."/>
            <person name="Daniel R."/>
            <person name="Gottschalk G."/>
            <person name="Schink B."/>
        </authorList>
    </citation>
    <scope>NUCLEOTIDE SEQUENCE [LARGE SCALE GENOMIC DNA]</scope>
    <source>
        <strain evidence="4">ATCC BAA-254 / DSM 26808 / PB</strain>
    </source>
</reference>
<dbReference type="InterPro" id="IPR050902">
    <property type="entry name" value="ABC_Transporter_SBP"/>
</dbReference>
<dbReference type="GO" id="GO:0016787">
    <property type="term" value="F:hydrolase activity"/>
    <property type="evidence" value="ECO:0007669"/>
    <property type="project" value="UniProtKB-KW"/>
</dbReference>
<protein>
    <submittedName>
        <fullName evidence="3">ABC transporter, periplasmic binding protein</fullName>
        <ecNumber evidence="3">3.6.3.-</ecNumber>
    </submittedName>
</protein>
<dbReference type="EC" id="3.6.3.-" evidence="3"/>
<evidence type="ECO:0000313" key="3">
    <source>
        <dbReference type="EMBL" id="AFV10405.1"/>
    </source>
</evidence>
<organism evidence="3 4">
    <name type="scientific">Thermacetogenium phaeum (strain ATCC BAA-254 / DSM 26808 / PB)</name>
    <dbReference type="NCBI Taxonomy" id="1089553"/>
    <lineage>
        <taxon>Bacteria</taxon>
        <taxon>Bacillati</taxon>
        <taxon>Bacillota</taxon>
        <taxon>Clostridia</taxon>
        <taxon>Thermoanaerobacterales</taxon>
        <taxon>Thermoanaerobacteraceae</taxon>
        <taxon>Thermacetogenium</taxon>
    </lineage>
</organism>
<dbReference type="Gene3D" id="3.40.50.1980">
    <property type="entry name" value="Nitrogenase molybdenum iron protein domain"/>
    <property type="match status" value="2"/>
</dbReference>
<proteinExistence type="inferred from homology"/>
<dbReference type="EMBL" id="CP003732">
    <property type="protein sequence ID" value="AFV10405.1"/>
    <property type="molecule type" value="Genomic_DNA"/>
</dbReference>
<dbReference type="Proteomes" id="UP000000467">
    <property type="component" value="Chromosome"/>
</dbReference>
<evidence type="ECO:0000313" key="4">
    <source>
        <dbReference type="Proteomes" id="UP000000467"/>
    </source>
</evidence>
<dbReference type="HOGENOM" id="CLU_038034_13_1_9"/>
<evidence type="ECO:0000259" key="2">
    <source>
        <dbReference type="PROSITE" id="PS50983"/>
    </source>
</evidence>
<keyword evidence="3" id="KW-0378">Hydrolase</keyword>
<dbReference type="PANTHER" id="PTHR30535">
    <property type="entry name" value="VITAMIN B12-BINDING PROTEIN"/>
    <property type="match status" value="1"/>
</dbReference>
<dbReference type="RefSeq" id="WP_015049325.1">
    <property type="nucleotide sequence ID" value="NC_018870.1"/>
</dbReference>
<dbReference type="AlphaFoldDB" id="K4LEK7"/>